<evidence type="ECO:0000313" key="2">
    <source>
        <dbReference type="EMBL" id="MBD3926352.1"/>
    </source>
</evidence>
<keyword evidence="1" id="KW-0472">Membrane</keyword>
<keyword evidence="3" id="KW-1185">Reference proteome</keyword>
<reference evidence="2 3" key="1">
    <citation type="submission" date="2020-09" db="EMBL/GenBank/DDBJ databases">
        <title>novel species in genus Nocardioides.</title>
        <authorList>
            <person name="Zhang G."/>
        </authorList>
    </citation>
    <scope>NUCLEOTIDE SEQUENCE [LARGE SCALE GENOMIC DNA]</scope>
    <source>
        <strain evidence="2 3">KCTC 39551</strain>
    </source>
</reference>
<dbReference type="EMBL" id="JACXYZ010000002">
    <property type="protein sequence ID" value="MBD3926352.1"/>
    <property type="molecule type" value="Genomic_DNA"/>
</dbReference>
<dbReference type="Gene3D" id="3.40.720.10">
    <property type="entry name" value="Alkaline Phosphatase, subunit A"/>
    <property type="match status" value="1"/>
</dbReference>
<keyword evidence="1" id="KW-1133">Transmembrane helix</keyword>
<name>A0ABR8NDY4_9ACTN</name>
<keyword evidence="1" id="KW-0812">Transmembrane</keyword>
<dbReference type="InterPro" id="IPR017850">
    <property type="entry name" value="Alkaline_phosphatase_core_sf"/>
</dbReference>
<dbReference type="Proteomes" id="UP000618818">
    <property type="component" value="Unassembled WGS sequence"/>
</dbReference>
<proteinExistence type="predicted"/>
<evidence type="ECO:0000256" key="1">
    <source>
        <dbReference type="SAM" id="Phobius"/>
    </source>
</evidence>
<dbReference type="SUPFAM" id="SSF53649">
    <property type="entry name" value="Alkaline phosphatase-like"/>
    <property type="match status" value="1"/>
</dbReference>
<feature type="transmembrane region" description="Helical" evidence="1">
    <location>
        <begin position="163"/>
        <end position="182"/>
    </location>
</feature>
<protein>
    <submittedName>
        <fullName evidence="2">Sulfatase</fullName>
    </submittedName>
</protein>
<feature type="transmembrane region" description="Helical" evidence="1">
    <location>
        <begin position="45"/>
        <end position="63"/>
    </location>
</feature>
<feature type="transmembrane region" description="Helical" evidence="1">
    <location>
        <begin position="126"/>
        <end position="151"/>
    </location>
</feature>
<accession>A0ABR8NDY4</accession>
<evidence type="ECO:0000313" key="3">
    <source>
        <dbReference type="Proteomes" id="UP000618818"/>
    </source>
</evidence>
<comment type="caution">
    <text evidence="2">The sequence shown here is derived from an EMBL/GenBank/DDBJ whole genome shotgun (WGS) entry which is preliminary data.</text>
</comment>
<feature type="transmembrane region" description="Helical" evidence="1">
    <location>
        <begin position="12"/>
        <end position="33"/>
    </location>
</feature>
<gene>
    <name evidence="2" type="ORF">IEZ26_17130</name>
</gene>
<sequence>MNGADVPTVQRWRGLAATGLTLLALGLVLVVLTAPDRLDEMSPSAFLRLPVELVVLVALLLALPDRARRVRGLVVATAGLLLGVLAVFKLLDLGFGQALNRPFDPMIDWRYASDLVGTVRGSAPGALGVVLLAVAGLVLLAALLVVPLALRRVCRSAVRHRPATVRVVSVLLPVWVALSLLGTRAGTVPVASDAAASYALAQVTRVPSQLRDQREFARAAADDPARDTPAADLLTGLRGKDVLVVFVESYGRVALDDPGLSPGVEATLDEGTRRLERDGYRARSAWLTSPTFGAISWLAHATLQSGLWVDSQQRYDHLVTTDRETLSSLFGRSGWRTVASVPANDRDWPQGAFYGFDHVYDSRNVGYRGPRFGYPTMPDQFTLEAFQQAELAPRDRRPVMAEIDLISSHAPWSRTPELLPQESVGDGSVYAGMPETLPSEADIWPDAARVRAAYADSIAYSLQSVVSFLSTYADDDLVVVLLGDHQPATIVSGGSGDDPGHDVPVTVIAKDPAVVEALGPRGSDWGWDPGMRPSDDAPVWRMDAFRDELLRAYGPEDHTGTARAVTR</sequence>
<organism evidence="2 3">
    <name type="scientific">Nocardioides cavernae</name>
    <dbReference type="NCBI Taxonomy" id="1921566"/>
    <lineage>
        <taxon>Bacteria</taxon>
        <taxon>Bacillati</taxon>
        <taxon>Actinomycetota</taxon>
        <taxon>Actinomycetes</taxon>
        <taxon>Propionibacteriales</taxon>
        <taxon>Nocardioidaceae</taxon>
        <taxon>Nocardioides</taxon>
    </lineage>
</organism>
<feature type="transmembrane region" description="Helical" evidence="1">
    <location>
        <begin position="70"/>
        <end position="91"/>
    </location>
</feature>